<dbReference type="SUPFAM" id="SSF53098">
    <property type="entry name" value="Ribonuclease H-like"/>
    <property type="match status" value="1"/>
</dbReference>
<sequence>MVERGTVREGCGFESRRGDKKNNDMELYNNLLCLTIDEVIPSIFRRDNFYYHVKKGNVRMAREARGLGHYALIDYDSLPARFKAKYIEVYGADAHEIMAKETKSAFVLDGKAREFYTEYLLENGEHLPEGRIEEYVINASVMQHVIARVAEMRRLRKVSHNVRTAENDVWTCFAGEYEALRTEYGHTLPPTIKSLRNKLAQYKKDGYAALVDKKLGNSNTVKITEAGGRCLIALRRSLTPVYTMQEILDEYNLRAGEKGWKTLKSVTAVAAYLDRPDVAPLWYSAVYGELKAKQRFGRKMSTSMPTRRDSLWYGDGTKLNLYYKAYGKKGWELRTTQVYEVMDAFSEVLLGYHISDSENYEAQYNAFRMAVERAGQKPYEIVTDNQGGHKKLGAQGFFQRICHVYRTTQPHNPQSKTIEQVFGRFQREVLGKLYGFTGSNITAKSGGQINLEFIQANVDKLPELSELGSIYREARERWNMSAHPVYKGTRLGEYAASTNEACEPLTDALRVSMFWQTNERQNTYTDSGLLLTLGDKEYRYEVQTQTGMPDLAFYRKHTFAKFFVKYDPLDLTRIKLYRETSTGELAYVADALPYVQVSRAIQDQKEKKGERQRIDAILLAQAEERVRRETIAAEIEFEHGTAPEQHGFNRPKTQGISSDMWERLADGLNGVRTSKKVRSIGRSQKDISNITADQLTDADVAKRVASKL</sequence>
<dbReference type="InterPro" id="IPR012337">
    <property type="entry name" value="RNaseH-like_sf"/>
</dbReference>
<keyword evidence="1" id="KW-0229">DNA integration</keyword>
<evidence type="ECO:0000313" key="3">
    <source>
        <dbReference type="EMBL" id="DBA55150.1"/>
    </source>
</evidence>
<dbReference type="GO" id="GO:0003676">
    <property type="term" value="F:nucleic acid binding"/>
    <property type="evidence" value="ECO:0007669"/>
    <property type="project" value="InterPro"/>
</dbReference>
<dbReference type="GO" id="GO:0015074">
    <property type="term" value="P:DNA integration"/>
    <property type="evidence" value="ECO:0007669"/>
    <property type="project" value="UniProtKB-KW"/>
</dbReference>
<protein>
    <submittedName>
        <fullName evidence="3">Transposase</fullName>
    </submittedName>
</protein>
<evidence type="ECO:0000259" key="2">
    <source>
        <dbReference type="PROSITE" id="PS50994"/>
    </source>
</evidence>
<reference evidence="3" key="2">
    <citation type="submission" date="2024-05" db="EMBL/GenBank/DDBJ databases">
        <authorList>
            <person name="Matrishin C.B."/>
            <person name="Kauffman K.M."/>
        </authorList>
    </citation>
    <scope>NUCLEOTIDE SEQUENCE</scope>
</reference>
<proteinExistence type="predicted"/>
<dbReference type="Gene3D" id="3.30.420.10">
    <property type="entry name" value="Ribonuclease H-like superfamily/Ribonuclease H"/>
    <property type="match status" value="1"/>
</dbReference>
<dbReference type="InterPro" id="IPR001584">
    <property type="entry name" value="Integrase_cat-core"/>
</dbReference>
<feature type="domain" description="Integrase catalytic" evidence="2">
    <location>
        <begin position="301"/>
        <end position="479"/>
    </location>
</feature>
<accession>A0AAT9JB91</accession>
<dbReference type="PROSITE" id="PS50994">
    <property type="entry name" value="INTEGRASE"/>
    <property type="match status" value="1"/>
</dbReference>
<dbReference type="EMBL" id="BK068094">
    <property type="protein sequence ID" value="DBA55150.1"/>
    <property type="molecule type" value="Genomic_DNA"/>
</dbReference>
<name>A0AAT9JB91_9CAUD</name>
<organism evidence="3">
    <name type="scientific">Porphyromonas phage phage013a_WW2885</name>
    <dbReference type="NCBI Taxonomy" id="3154103"/>
    <lineage>
        <taxon>Viruses</taxon>
        <taxon>Duplodnaviria</taxon>
        <taxon>Heunggongvirae</taxon>
        <taxon>Uroviricota</taxon>
        <taxon>Caudoviricetes</taxon>
        <taxon>Alisviridae</taxon>
        <taxon>Honmavirus</taxon>
        <taxon>Honmavirus pging00H</taxon>
    </lineage>
</organism>
<reference evidence="3" key="1">
    <citation type="journal article" date="2023" name="Microbiome">
        <title>Phages are unrecognized players in the ecology of the oral pathogen Porphyromonas gingivalis.</title>
        <authorList>
            <person name="Matrishin C.B."/>
            <person name="Haase E.M."/>
            <person name="Dewhirst F.E."/>
            <person name="Mark Welch J.L."/>
            <person name="Miranda-Sanchez F."/>
            <person name="Chen T."/>
            <person name="MacFarland D.C."/>
            <person name="Kauffman K.M."/>
        </authorList>
    </citation>
    <scope>NUCLEOTIDE SEQUENCE</scope>
</reference>
<dbReference type="InterPro" id="IPR036397">
    <property type="entry name" value="RNaseH_sf"/>
</dbReference>
<evidence type="ECO:0000256" key="1">
    <source>
        <dbReference type="ARBA" id="ARBA00022908"/>
    </source>
</evidence>